<keyword evidence="1" id="KW-0812">Transmembrane</keyword>
<keyword evidence="1" id="KW-1133">Transmembrane helix</keyword>
<evidence type="ECO:0000256" key="1">
    <source>
        <dbReference type="SAM" id="Phobius"/>
    </source>
</evidence>
<name>A0A3G4ZZG2_9VIRU</name>
<dbReference type="EMBL" id="MK072168">
    <property type="protein sequence ID" value="AYV79684.1"/>
    <property type="molecule type" value="Genomic_DNA"/>
</dbReference>
<keyword evidence="1" id="KW-0472">Membrane</keyword>
<feature type="transmembrane region" description="Helical" evidence="1">
    <location>
        <begin position="34"/>
        <end position="54"/>
    </location>
</feature>
<feature type="transmembrane region" description="Helical" evidence="1">
    <location>
        <begin position="6"/>
        <end position="22"/>
    </location>
</feature>
<evidence type="ECO:0000313" key="2">
    <source>
        <dbReference type="EMBL" id="AYV79684.1"/>
    </source>
</evidence>
<accession>A0A3G4ZZG2</accession>
<reference evidence="2" key="1">
    <citation type="submission" date="2018-10" db="EMBL/GenBank/DDBJ databases">
        <title>Hidden diversity of soil giant viruses.</title>
        <authorList>
            <person name="Schulz F."/>
            <person name="Alteio L."/>
            <person name="Goudeau D."/>
            <person name="Ryan E.M."/>
            <person name="Malmstrom R.R."/>
            <person name="Blanchard J."/>
            <person name="Woyke T."/>
        </authorList>
    </citation>
    <scope>NUCLEOTIDE SEQUENCE</scope>
    <source>
        <strain evidence="2">FNV1</strain>
    </source>
</reference>
<proteinExistence type="predicted"/>
<gene>
    <name evidence="2" type="ORF">Faunusvirus37_3</name>
</gene>
<sequence>MSVIFDSVILYIIIVTCYMIIFDKQHENTIYVKYLFAIIIATMIYILFAIMTILQTSIKF</sequence>
<protein>
    <submittedName>
        <fullName evidence="2">Uncharacterized protein</fullName>
    </submittedName>
</protein>
<organism evidence="2">
    <name type="scientific">Faunusvirus sp</name>
    <dbReference type="NCBI Taxonomy" id="2487766"/>
    <lineage>
        <taxon>Viruses</taxon>
        <taxon>Varidnaviria</taxon>
        <taxon>Bamfordvirae</taxon>
        <taxon>Nucleocytoviricota</taxon>
        <taxon>Megaviricetes</taxon>
        <taxon>Imitervirales</taxon>
        <taxon>Mimiviridae</taxon>
    </lineage>
</organism>